<evidence type="ECO:0000313" key="4">
    <source>
        <dbReference type="Proteomes" id="UP000663792"/>
    </source>
</evidence>
<dbReference type="EMBL" id="JAERWK010000001">
    <property type="protein sequence ID" value="MBM9465782.1"/>
    <property type="molecule type" value="Genomic_DNA"/>
</dbReference>
<organism evidence="3 4">
    <name type="scientific">Nakamurella leprariae</name>
    <dbReference type="NCBI Taxonomy" id="2803911"/>
    <lineage>
        <taxon>Bacteria</taxon>
        <taxon>Bacillati</taxon>
        <taxon>Actinomycetota</taxon>
        <taxon>Actinomycetes</taxon>
        <taxon>Nakamurellales</taxon>
        <taxon>Nakamurellaceae</taxon>
        <taxon>Nakamurella</taxon>
    </lineage>
</organism>
<dbReference type="InterPro" id="IPR024079">
    <property type="entry name" value="MetalloPept_cat_dom_sf"/>
</dbReference>
<evidence type="ECO:0000259" key="2">
    <source>
        <dbReference type="Pfam" id="PF11350"/>
    </source>
</evidence>
<feature type="domain" description="DUF3152" evidence="2">
    <location>
        <begin position="120"/>
        <end position="326"/>
    </location>
</feature>
<keyword evidence="4" id="KW-1185">Reference proteome</keyword>
<evidence type="ECO:0000313" key="3">
    <source>
        <dbReference type="EMBL" id="MBM9465782.1"/>
    </source>
</evidence>
<proteinExistence type="predicted"/>
<dbReference type="Gene3D" id="3.40.390.10">
    <property type="entry name" value="Collagenase (Catalytic Domain)"/>
    <property type="match status" value="1"/>
</dbReference>
<evidence type="ECO:0000256" key="1">
    <source>
        <dbReference type="SAM" id="MobiDB-lite"/>
    </source>
</evidence>
<dbReference type="Pfam" id="PF11350">
    <property type="entry name" value="DUF3152"/>
    <property type="match status" value="1"/>
</dbReference>
<accession>A0A938Y890</accession>
<feature type="compositionally biased region" description="Low complexity" evidence="1">
    <location>
        <begin position="67"/>
        <end position="92"/>
    </location>
</feature>
<dbReference type="AlphaFoldDB" id="A0A938Y890"/>
<reference evidence="3" key="1">
    <citation type="submission" date="2021-01" db="EMBL/GenBank/DDBJ databases">
        <title>YIM 132084 draft genome.</title>
        <authorList>
            <person name="An D."/>
        </authorList>
    </citation>
    <scope>NUCLEOTIDE SEQUENCE</scope>
    <source>
        <strain evidence="3">YIM 132084</strain>
    </source>
</reference>
<gene>
    <name evidence="3" type="ORF">JL106_00640</name>
</gene>
<sequence length="336" mass="33795">MITVVVIWQIVAGGGGTGEGTAAVPVTTLTPSSSADPAVTGDSDDITRVDADAADTASPGPPSTEGAAAPAITDADTPVSSAETPSAAPSAVDEPVAPTTLAPDPANHTPDADRVPSGALPSGAPFTARGAGTWHTVPGSGPVVGAGGRVVRYQVQVEDGIQEPAADAQFAVDVEAVLSDPRSWTAGGAVSFQRVDGSDPNAAPNLVIALTSQEVAHAGDACGFYIQLEPSCYDGSNGRVIINNSRWFRGSMVYGTDLAGYRTYVINHEVGHAIGHGHEACATAGGAAPVMMQQSWSVSNDDLAMLNPQTIPPDGKVCVPNPYPYPAAGAPPVVAG</sequence>
<dbReference type="InterPro" id="IPR022603">
    <property type="entry name" value="DUF3152"/>
</dbReference>
<comment type="caution">
    <text evidence="3">The sequence shown here is derived from an EMBL/GenBank/DDBJ whole genome shotgun (WGS) entry which is preliminary data.</text>
</comment>
<dbReference type="RefSeq" id="WP_205258734.1">
    <property type="nucleotide sequence ID" value="NZ_JAERWK010000001.1"/>
</dbReference>
<name>A0A938Y890_9ACTN</name>
<feature type="region of interest" description="Disordered" evidence="1">
    <location>
        <begin position="52"/>
        <end position="142"/>
    </location>
</feature>
<dbReference type="GO" id="GO:0008237">
    <property type="term" value="F:metallopeptidase activity"/>
    <property type="evidence" value="ECO:0007669"/>
    <property type="project" value="InterPro"/>
</dbReference>
<protein>
    <submittedName>
        <fullName evidence="3">DUF3152 domain-containing protein</fullName>
    </submittedName>
</protein>
<dbReference type="Proteomes" id="UP000663792">
    <property type="component" value="Unassembled WGS sequence"/>
</dbReference>
<dbReference type="SUPFAM" id="SSF55486">
    <property type="entry name" value="Metalloproteases ('zincins'), catalytic domain"/>
    <property type="match status" value="1"/>
</dbReference>